<protein>
    <submittedName>
        <fullName evidence="1">Uncharacterized protein</fullName>
    </submittedName>
</protein>
<dbReference type="EMBL" id="JASBWU010000032">
    <property type="protein sequence ID" value="KAJ9111215.1"/>
    <property type="molecule type" value="Genomic_DNA"/>
</dbReference>
<reference evidence="1" key="1">
    <citation type="submission" date="2023-04" db="EMBL/GenBank/DDBJ databases">
        <title>Draft Genome sequencing of Naganishia species isolated from polar environments using Oxford Nanopore Technology.</title>
        <authorList>
            <person name="Leo P."/>
            <person name="Venkateswaran K."/>
        </authorList>
    </citation>
    <scope>NUCLEOTIDE SEQUENCE</scope>
    <source>
        <strain evidence="1">MNA-CCFEE 5425</strain>
    </source>
</reference>
<keyword evidence="2" id="KW-1185">Reference proteome</keyword>
<gene>
    <name evidence="1" type="ORF">QFC22_006590</name>
</gene>
<evidence type="ECO:0000313" key="1">
    <source>
        <dbReference type="EMBL" id="KAJ9111215.1"/>
    </source>
</evidence>
<name>A0ACC2WIP6_9TREE</name>
<accession>A0ACC2WIP6</accession>
<comment type="caution">
    <text evidence="1">The sequence shown here is derived from an EMBL/GenBank/DDBJ whole genome shotgun (WGS) entry which is preliminary data.</text>
</comment>
<organism evidence="1 2">
    <name type="scientific">Naganishia vaughanmartiniae</name>
    <dbReference type="NCBI Taxonomy" id="1424756"/>
    <lineage>
        <taxon>Eukaryota</taxon>
        <taxon>Fungi</taxon>
        <taxon>Dikarya</taxon>
        <taxon>Basidiomycota</taxon>
        <taxon>Agaricomycotina</taxon>
        <taxon>Tremellomycetes</taxon>
        <taxon>Filobasidiales</taxon>
        <taxon>Filobasidiaceae</taxon>
        <taxon>Naganishia</taxon>
    </lineage>
</organism>
<sequence length="317" mass="34947">MSTSTSYNRLAVYGHRGWASSAISKALIDSGAHVKVLYRPSSDVSDLPKRDNVSTFEVNVDDEAQVLEALNDVDILISLVGHEGVERQHAFVEALPKTSVKLFVPSDLAARYDEQGLRVPVNAAKDKVEKRAKELGIPLTIVLPGNFAEFALSTIAMGVDCVGNQIILSGDMVKQPLNLCTKDYVASGYASLFASTPIDDLSQRVIALSEFQVTGEDLIASLTEKHGFPTRVVNTLAIEQVDRLIEEKLEAGDRSTLAYYCRKIWGTGQQVKMIGEDVWTVPGYQKQTQKALLVDGELKPYRSLSQEFIDHFAHEFE</sequence>
<proteinExistence type="predicted"/>
<evidence type="ECO:0000313" key="2">
    <source>
        <dbReference type="Proteomes" id="UP001243375"/>
    </source>
</evidence>
<dbReference type="Proteomes" id="UP001243375">
    <property type="component" value="Unassembled WGS sequence"/>
</dbReference>